<dbReference type="InParanoid" id="A0A409YBP8"/>
<evidence type="ECO:0000313" key="2">
    <source>
        <dbReference type="Proteomes" id="UP000284706"/>
    </source>
</evidence>
<feature type="non-terminal residue" evidence="1">
    <location>
        <position position="1"/>
    </location>
</feature>
<dbReference type="EMBL" id="NHYE01001007">
    <property type="protein sequence ID" value="PPR00413.1"/>
    <property type="molecule type" value="Genomic_DNA"/>
</dbReference>
<gene>
    <name evidence="1" type="ORF">CVT26_009698</name>
</gene>
<name>A0A409YBP8_9AGAR</name>
<dbReference type="Proteomes" id="UP000284706">
    <property type="component" value="Unassembled WGS sequence"/>
</dbReference>
<dbReference type="AlphaFoldDB" id="A0A409YBP8"/>
<reference evidence="1 2" key="1">
    <citation type="journal article" date="2018" name="Evol. Lett.">
        <title>Horizontal gene cluster transfer increased hallucinogenic mushroom diversity.</title>
        <authorList>
            <person name="Reynolds H.T."/>
            <person name="Vijayakumar V."/>
            <person name="Gluck-Thaler E."/>
            <person name="Korotkin H.B."/>
            <person name="Matheny P.B."/>
            <person name="Slot J.C."/>
        </authorList>
    </citation>
    <scope>NUCLEOTIDE SEQUENCE [LARGE SCALE GENOMIC DNA]</scope>
    <source>
        <strain evidence="1 2">SRW20</strain>
    </source>
</reference>
<evidence type="ECO:0000313" key="1">
    <source>
        <dbReference type="EMBL" id="PPR00413.1"/>
    </source>
</evidence>
<accession>A0A409YBP8</accession>
<protein>
    <submittedName>
        <fullName evidence="1">Uncharacterized protein</fullName>
    </submittedName>
</protein>
<keyword evidence="2" id="KW-1185">Reference proteome</keyword>
<sequence>PGLSVDVLDHDERTHQDLFVPLCAIQVSQLGTDGGSNPPDLFTLISSQAMLISYGMSHPFFQNSKRFVVNLPLSMSRLAASLFSHCPLEDQLADVIHVFVFIIQRTRQSLDENKRLSAQERTIQEALCSTSPTGRINLKTHNASTNDKFCRGARHSFWTLRSTPTSLCRQICSFHILEGRGGRGAHVRYQGPSSLSYDANHPSCRLLNSGLYPTQTLFYKLAILWST</sequence>
<comment type="caution">
    <text evidence="1">The sequence shown here is derived from an EMBL/GenBank/DDBJ whole genome shotgun (WGS) entry which is preliminary data.</text>
</comment>
<organism evidence="1 2">
    <name type="scientific">Gymnopilus dilepis</name>
    <dbReference type="NCBI Taxonomy" id="231916"/>
    <lineage>
        <taxon>Eukaryota</taxon>
        <taxon>Fungi</taxon>
        <taxon>Dikarya</taxon>
        <taxon>Basidiomycota</taxon>
        <taxon>Agaricomycotina</taxon>
        <taxon>Agaricomycetes</taxon>
        <taxon>Agaricomycetidae</taxon>
        <taxon>Agaricales</taxon>
        <taxon>Agaricineae</taxon>
        <taxon>Hymenogastraceae</taxon>
        <taxon>Gymnopilus</taxon>
    </lineage>
</organism>
<proteinExistence type="predicted"/>